<evidence type="ECO:0000259" key="4">
    <source>
        <dbReference type="Pfam" id="PF25954"/>
    </source>
</evidence>
<evidence type="ECO:0000313" key="7">
    <source>
        <dbReference type="Proteomes" id="UP000243106"/>
    </source>
</evidence>
<dbReference type="Gene3D" id="2.40.420.20">
    <property type="match status" value="1"/>
</dbReference>
<dbReference type="Gene3D" id="2.40.50.100">
    <property type="match status" value="1"/>
</dbReference>
<dbReference type="Pfam" id="PF25973">
    <property type="entry name" value="BSH_CzcB"/>
    <property type="match status" value="1"/>
</dbReference>
<dbReference type="AlphaFoldDB" id="A0A1I5ZPN6"/>
<keyword evidence="7" id="KW-1185">Reference proteome</keyword>
<keyword evidence="3" id="KW-0812">Transmembrane</keyword>
<gene>
    <name evidence="6" type="ORF">SAMN05421853_11182</name>
</gene>
<dbReference type="PANTHER" id="PTHR30469">
    <property type="entry name" value="MULTIDRUG RESISTANCE PROTEIN MDTA"/>
    <property type="match status" value="1"/>
</dbReference>
<dbReference type="RefSeq" id="WP_093013936.1">
    <property type="nucleotide sequence ID" value="NZ_FOXV01000011.1"/>
</dbReference>
<dbReference type="InterPro" id="IPR006143">
    <property type="entry name" value="RND_pump_MFP"/>
</dbReference>
<proteinExistence type="inferred from homology"/>
<dbReference type="InterPro" id="IPR058647">
    <property type="entry name" value="BSH_CzcB-like"/>
</dbReference>
<keyword evidence="2" id="KW-0175">Coiled coil</keyword>
<comment type="similarity">
    <text evidence="1">Belongs to the membrane fusion protein (MFP) (TC 8.A.1) family.</text>
</comment>
<dbReference type="SUPFAM" id="SSF111369">
    <property type="entry name" value="HlyD-like secretion proteins"/>
    <property type="match status" value="1"/>
</dbReference>
<feature type="domain" description="CusB-like beta-barrel" evidence="4">
    <location>
        <begin position="218"/>
        <end position="287"/>
    </location>
</feature>
<accession>A0A1I5ZPN6</accession>
<sequence>MAEQRKPLDFNDDRGASRSTWIAAGLVVVIVGWMGSGFVLPSETPQPATDDDGGIAPVAVTVTQSTPEPVTLWFQAEGQALPDRDTSIRAEASGDIAEVMHRKGDDVSEGATIARLSAESAEADLTRAREERARAQREFDNASALLERGVATADRVSQARATLAAANASVAQAEQTLDNLDISAPFAGRLETLSLDVGEYVQAGTEVGRIVDNRPLTVSIQVPQQSLRRLDNGQPATVSFITGEEREGTVSFVGTSASSETRTFLTEVEVPNADGAIPAGISAEVRIPTGETQAHFVQPSTVSLDPEGRLGVKTVDADNRVVFHPIEIVRAEIGGIYVTGLPEEARVITVGQGFVNEGEVVAPRPASDDRAEQTAQGG</sequence>
<dbReference type="Gene3D" id="2.40.30.170">
    <property type="match status" value="1"/>
</dbReference>
<keyword evidence="3" id="KW-1133">Transmembrane helix</keyword>
<dbReference type="PANTHER" id="PTHR30469:SF29">
    <property type="entry name" value="BLR2860 PROTEIN"/>
    <property type="match status" value="1"/>
</dbReference>
<feature type="domain" description="CzcB-like barrel-sandwich hybrid" evidence="5">
    <location>
        <begin position="87"/>
        <end position="212"/>
    </location>
</feature>
<protein>
    <submittedName>
        <fullName evidence="6">Membrane fusion protein, multidrug efflux system</fullName>
    </submittedName>
</protein>
<feature type="coiled-coil region" evidence="2">
    <location>
        <begin position="118"/>
        <end position="183"/>
    </location>
</feature>
<dbReference type="NCBIfam" id="TIGR01730">
    <property type="entry name" value="RND_mfp"/>
    <property type="match status" value="1"/>
</dbReference>
<evidence type="ECO:0000259" key="5">
    <source>
        <dbReference type="Pfam" id="PF25973"/>
    </source>
</evidence>
<dbReference type="InterPro" id="IPR058792">
    <property type="entry name" value="Beta-barrel_RND_2"/>
</dbReference>
<dbReference type="EMBL" id="FOXV01000011">
    <property type="protein sequence ID" value="SFQ58459.1"/>
    <property type="molecule type" value="Genomic_DNA"/>
</dbReference>
<evidence type="ECO:0000313" key="6">
    <source>
        <dbReference type="EMBL" id="SFQ58459.1"/>
    </source>
</evidence>
<dbReference type="GO" id="GO:0015562">
    <property type="term" value="F:efflux transmembrane transporter activity"/>
    <property type="evidence" value="ECO:0007669"/>
    <property type="project" value="TreeGrafter"/>
</dbReference>
<evidence type="ECO:0000256" key="1">
    <source>
        <dbReference type="ARBA" id="ARBA00009477"/>
    </source>
</evidence>
<reference evidence="7" key="1">
    <citation type="submission" date="2016-10" db="EMBL/GenBank/DDBJ databases">
        <authorList>
            <person name="Varghese N."/>
            <person name="Submissions S."/>
        </authorList>
    </citation>
    <scope>NUCLEOTIDE SEQUENCE [LARGE SCALE GENOMIC DNA]</scope>
    <source>
        <strain evidence="7">JCM 10271</strain>
    </source>
</reference>
<evidence type="ECO:0000256" key="3">
    <source>
        <dbReference type="SAM" id="Phobius"/>
    </source>
</evidence>
<feature type="transmembrane region" description="Helical" evidence="3">
    <location>
        <begin position="21"/>
        <end position="40"/>
    </location>
</feature>
<organism evidence="6 7">
    <name type="scientific">Roseivivax halotolerans</name>
    <dbReference type="NCBI Taxonomy" id="93684"/>
    <lineage>
        <taxon>Bacteria</taxon>
        <taxon>Pseudomonadati</taxon>
        <taxon>Pseudomonadota</taxon>
        <taxon>Alphaproteobacteria</taxon>
        <taxon>Rhodobacterales</taxon>
        <taxon>Roseobacteraceae</taxon>
        <taxon>Roseivivax</taxon>
    </lineage>
</organism>
<dbReference type="Proteomes" id="UP000243106">
    <property type="component" value="Unassembled WGS sequence"/>
</dbReference>
<keyword evidence="3" id="KW-0472">Membrane</keyword>
<evidence type="ECO:0000256" key="2">
    <source>
        <dbReference type="SAM" id="Coils"/>
    </source>
</evidence>
<dbReference type="Gene3D" id="1.10.287.470">
    <property type="entry name" value="Helix hairpin bin"/>
    <property type="match status" value="1"/>
</dbReference>
<dbReference type="STRING" id="93684.SAMN05421853_11182"/>
<dbReference type="GO" id="GO:1990281">
    <property type="term" value="C:efflux pump complex"/>
    <property type="evidence" value="ECO:0007669"/>
    <property type="project" value="TreeGrafter"/>
</dbReference>
<name>A0A1I5ZPN6_9RHOB</name>
<dbReference type="Pfam" id="PF25954">
    <property type="entry name" value="Beta-barrel_RND_2"/>
    <property type="match status" value="1"/>
</dbReference>